<keyword evidence="3" id="KW-1185">Reference proteome</keyword>
<name>A0ABS3DXJ9_9BACI</name>
<protein>
    <submittedName>
        <fullName evidence="2">YtxH domain-containing protein</fullName>
    </submittedName>
</protein>
<dbReference type="RefSeq" id="WP_027956162.1">
    <property type="nucleotide sequence ID" value="NZ_JAEKJY010000003.1"/>
</dbReference>
<sequence length="108" mass="11475">MGQTLWKGILIGAAAGAAAALIDKDTRTMVGRKSKAAGSKCRQIAASPSEAVHSLRVSYESFSKQLNKGVEDLLELLDKAESMLNKVGEINQEVNDQLRAADNSDNAS</sequence>
<accession>A0ABS3DXJ9</accession>
<organism evidence="2 3">
    <name type="scientific">Halobacillus kuroshimensis</name>
    <dbReference type="NCBI Taxonomy" id="302481"/>
    <lineage>
        <taxon>Bacteria</taxon>
        <taxon>Bacillati</taxon>
        <taxon>Bacillota</taxon>
        <taxon>Bacilli</taxon>
        <taxon>Bacillales</taxon>
        <taxon>Bacillaceae</taxon>
        <taxon>Halobacillus</taxon>
    </lineage>
</organism>
<feature type="coiled-coil region" evidence="1">
    <location>
        <begin position="63"/>
        <end position="97"/>
    </location>
</feature>
<evidence type="ECO:0000256" key="1">
    <source>
        <dbReference type="SAM" id="Coils"/>
    </source>
</evidence>
<proteinExistence type="predicted"/>
<evidence type="ECO:0000313" key="3">
    <source>
        <dbReference type="Proteomes" id="UP000663970"/>
    </source>
</evidence>
<dbReference type="Proteomes" id="UP000663970">
    <property type="component" value="Unassembled WGS sequence"/>
</dbReference>
<dbReference type="EMBL" id="JAEKJY010000003">
    <property type="protein sequence ID" value="MBN8235973.1"/>
    <property type="molecule type" value="Genomic_DNA"/>
</dbReference>
<reference evidence="2 3" key="1">
    <citation type="submission" date="2020-12" db="EMBL/GenBank/DDBJ databases">
        <title>Oil enriched cultivation method for isolating marine PHA-producing bacteria.</title>
        <authorList>
            <person name="Zheng W."/>
            <person name="Yu S."/>
            <person name="Huang Y."/>
        </authorList>
    </citation>
    <scope>NUCLEOTIDE SEQUENCE [LARGE SCALE GENOMIC DNA]</scope>
    <source>
        <strain evidence="2 3">SY-2-6</strain>
    </source>
</reference>
<comment type="caution">
    <text evidence="2">The sequence shown here is derived from an EMBL/GenBank/DDBJ whole genome shotgun (WGS) entry which is preliminary data.</text>
</comment>
<keyword evidence="1" id="KW-0175">Coiled coil</keyword>
<gene>
    <name evidence="2" type="ORF">JF544_11970</name>
</gene>
<evidence type="ECO:0000313" key="2">
    <source>
        <dbReference type="EMBL" id="MBN8235973.1"/>
    </source>
</evidence>